<dbReference type="GO" id="GO:0003682">
    <property type="term" value="F:chromatin binding"/>
    <property type="evidence" value="ECO:0007669"/>
    <property type="project" value="TreeGrafter"/>
</dbReference>
<comment type="caution">
    <text evidence="1">The sequence shown here is derived from an EMBL/GenBank/DDBJ whole genome shotgun (WGS) entry which is preliminary data.</text>
</comment>
<dbReference type="GO" id="GO:1990414">
    <property type="term" value="P:replication-born double-strand break repair via sister chromatid exchange"/>
    <property type="evidence" value="ECO:0007669"/>
    <property type="project" value="TreeGrafter"/>
</dbReference>
<proteinExistence type="predicted"/>
<protein>
    <submittedName>
        <fullName evidence="1">SCC1 / RAD21 FAMILY MEMBER</fullName>
    </submittedName>
</protein>
<dbReference type="EMBL" id="JAPFFM010000020">
    <property type="protein sequence ID" value="KAJ6681794.1"/>
    <property type="molecule type" value="Genomic_DNA"/>
</dbReference>
<name>A0A9Q0P5V1_9ROSI</name>
<reference evidence="1" key="1">
    <citation type="submission" date="2022-11" db="EMBL/GenBank/DDBJ databases">
        <authorList>
            <person name="Hyden B.L."/>
            <person name="Feng K."/>
            <person name="Yates T."/>
            <person name="Jawdy S."/>
            <person name="Smart L.B."/>
            <person name="Muchero W."/>
        </authorList>
    </citation>
    <scope>NUCLEOTIDE SEQUENCE</scope>
    <source>
        <tissue evidence="1">Shoot tip</tissue>
    </source>
</reference>
<dbReference type="Proteomes" id="UP001151752">
    <property type="component" value="Chromosome 5"/>
</dbReference>
<keyword evidence="2" id="KW-1185">Reference proteome</keyword>
<dbReference type="PANTHER" id="PTHR12585:SF73">
    <property type="entry name" value="SISTER CHROMATID COHESION 1 PROTEIN 2"/>
    <property type="match status" value="1"/>
</dbReference>
<dbReference type="PANTHER" id="PTHR12585">
    <property type="entry name" value="SCC1 / RAD21 FAMILY MEMBER"/>
    <property type="match status" value="1"/>
</dbReference>
<organism evidence="1 2">
    <name type="scientific">Salix koriyanagi</name>
    <dbReference type="NCBI Taxonomy" id="2511006"/>
    <lineage>
        <taxon>Eukaryota</taxon>
        <taxon>Viridiplantae</taxon>
        <taxon>Streptophyta</taxon>
        <taxon>Embryophyta</taxon>
        <taxon>Tracheophyta</taxon>
        <taxon>Spermatophyta</taxon>
        <taxon>Magnoliopsida</taxon>
        <taxon>eudicotyledons</taxon>
        <taxon>Gunneridae</taxon>
        <taxon>Pentapetalae</taxon>
        <taxon>rosids</taxon>
        <taxon>fabids</taxon>
        <taxon>Malpighiales</taxon>
        <taxon>Salicaceae</taxon>
        <taxon>Saliceae</taxon>
        <taxon>Salix</taxon>
    </lineage>
</organism>
<reference evidence="1" key="2">
    <citation type="journal article" date="2023" name="Int. J. Mol. Sci.">
        <title>De Novo Assembly and Annotation of 11 Diverse Shrub Willow (Salix) Genomes Reveals Novel Gene Organization in Sex-Linked Regions.</title>
        <authorList>
            <person name="Hyden B."/>
            <person name="Feng K."/>
            <person name="Yates T.B."/>
            <person name="Jawdy S."/>
            <person name="Cereghino C."/>
            <person name="Smart L.B."/>
            <person name="Muchero W."/>
        </authorList>
    </citation>
    <scope>NUCLEOTIDE SEQUENCE</scope>
    <source>
        <tissue evidence="1">Shoot tip</tissue>
    </source>
</reference>
<dbReference type="GO" id="GO:0008278">
    <property type="term" value="C:cohesin complex"/>
    <property type="evidence" value="ECO:0007669"/>
    <property type="project" value="InterPro"/>
</dbReference>
<dbReference type="InterPro" id="IPR039781">
    <property type="entry name" value="Rad21/Rec8-like"/>
</dbReference>
<evidence type="ECO:0000313" key="1">
    <source>
        <dbReference type="EMBL" id="KAJ6681794.1"/>
    </source>
</evidence>
<sequence length="383" mass="43032">MEDKEEEELLNLSLTIVTDSNGADMNMKRKRSREDHVLNPLMNSYEGCSEGKIYRLLRMREQMIKLDDKKKAVVEDFGKRLHLIHLLRITSTEADESNVGSALENLKELYQSVSLIGANTPEFRVISTPAAKEHARVLRKRKCLFDDVVVFPNNVLKQCIEDTGDLVSKRRKLPHIAFAIWKACRFSNLDKCFLESTIPCTSLWELGSLFSHKEITNSRNRSRVLVDRLKAVEPSINSDASESQNIGGSVETTERLEELNVSGSPLVGRLDETVEPEENMLIQESAEIMEYPQKFVSECPSSARFVETVEPLDMSEFCTVGRSVETAETLEKSNVFGSPSASRFAETLERPGKLDIAESPTAGGCLEQLAIAPETPIRVHNIR</sequence>
<evidence type="ECO:0000313" key="2">
    <source>
        <dbReference type="Proteomes" id="UP001151752"/>
    </source>
</evidence>
<dbReference type="AlphaFoldDB" id="A0A9Q0P5V1"/>
<dbReference type="CDD" id="cd21793">
    <property type="entry name" value="Rad21_Rec8_M_AtSYN1-like"/>
    <property type="match status" value="1"/>
</dbReference>
<accession>A0A9Q0P5V1</accession>
<dbReference type="GO" id="GO:0007062">
    <property type="term" value="P:sister chromatid cohesion"/>
    <property type="evidence" value="ECO:0007669"/>
    <property type="project" value="InterPro"/>
</dbReference>
<gene>
    <name evidence="1" type="ORF">OIU74_020122</name>
</gene>